<reference evidence="3 4" key="1">
    <citation type="submission" date="2020-08" db="EMBL/GenBank/DDBJ databases">
        <title>Genome public.</title>
        <authorList>
            <person name="Liu C."/>
            <person name="Sun Q."/>
        </authorList>
    </citation>
    <scope>NUCLEOTIDE SEQUENCE [LARGE SCALE GENOMIC DNA]</scope>
    <source>
        <strain evidence="3 4">NSJ-27</strain>
    </source>
</reference>
<gene>
    <name evidence="3" type="ORF">H8Z77_09320</name>
</gene>
<feature type="transmembrane region" description="Helical" evidence="1">
    <location>
        <begin position="77"/>
        <end position="95"/>
    </location>
</feature>
<proteinExistence type="predicted"/>
<comment type="caution">
    <text evidence="3">The sequence shown here is derived from an EMBL/GenBank/DDBJ whole genome shotgun (WGS) entry which is preliminary data.</text>
</comment>
<name>A0ABR7ISV8_9CLOT</name>
<feature type="transmembrane region" description="Helical" evidence="1">
    <location>
        <begin position="36"/>
        <end position="57"/>
    </location>
</feature>
<organism evidence="3 4">
    <name type="scientific">Clostridium facile</name>
    <dbReference type="NCBI Taxonomy" id="2763035"/>
    <lineage>
        <taxon>Bacteria</taxon>
        <taxon>Bacillati</taxon>
        <taxon>Bacillota</taxon>
        <taxon>Clostridia</taxon>
        <taxon>Eubacteriales</taxon>
        <taxon>Clostridiaceae</taxon>
        <taxon>Clostridium</taxon>
    </lineage>
</organism>
<dbReference type="Pfam" id="PF02517">
    <property type="entry name" value="Rce1-like"/>
    <property type="match status" value="1"/>
</dbReference>
<feature type="transmembrane region" description="Helical" evidence="1">
    <location>
        <begin position="160"/>
        <end position="181"/>
    </location>
</feature>
<dbReference type="RefSeq" id="WP_069987731.1">
    <property type="nucleotide sequence ID" value="NZ_JACOQK010000001.1"/>
</dbReference>
<keyword evidence="3" id="KW-0378">Hydrolase</keyword>
<evidence type="ECO:0000313" key="4">
    <source>
        <dbReference type="Proteomes" id="UP000649151"/>
    </source>
</evidence>
<feature type="transmembrane region" description="Helical" evidence="1">
    <location>
        <begin position="307"/>
        <end position="328"/>
    </location>
</feature>
<dbReference type="InterPro" id="IPR003675">
    <property type="entry name" value="Rce1/LyrA-like_dom"/>
</dbReference>
<sequence length="334" mass="37954">MNEYPKQDSINQYSPISNIPAPILEKRAIVHTVSNIGIVLLLYLLLSATVPLLQNWIIQHWVKTNYTDYGQIITQSLSILTFAIVYLIPTVLLYYSFQGYRYRIKKMCRIPNRTILIASIPMMLSVFVVANIGISNFTALLNHFHIYVLQPAAVYPNNPVALILYGLSLTIVPAFFEEVLFHGVMLYALRRHGDTFALILSSVLFAIMHGNLPSAMNAFIMGLVIGYFVIRTGSLLTGMLLHFINNGMVLFLNWIQLSMDGNQTIVYMIYIICLLIGSLSLIILVNRDPNLFVVYDKKTYFNNSEKIRYAFGNIFMIGVIICCCFQIFSTFTII</sequence>
<protein>
    <submittedName>
        <fullName evidence="3">CPBP family intramembrane metalloprotease</fullName>
    </submittedName>
</protein>
<dbReference type="EMBL" id="JACOQK010000001">
    <property type="protein sequence ID" value="MBC5788212.1"/>
    <property type="molecule type" value="Genomic_DNA"/>
</dbReference>
<feature type="transmembrane region" description="Helical" evidence="1">
    <location>
        <begin position="218"/>
        <end position="244"/>
    </location>
</feature>
<dbReference type="Proteomes" id="UP000649151">
    <property type="component" value="Unassembled WGS sequence"/>
</dbReference>
<evidence type="ECO:0000313" key="3">
    <source>
        <dbReference type="EMBL" id="MBC5788212.1"/>
    </source>
</evidence>
<evidence type="ECO:0000259" key="2">
    <source>
        <dbReference type="Pfam" id="PF02517"/>
    </source>
</evidence>
<feature type="transmembrane region" description="Helical" evidence="1">
    <location>
        <begin position="265"/>
        <end position="287"/>
    </location>
</feature>
<keyword evidence="1" id="KW-0812">Transmembrane</keyword>
<keyword evidence="1" id="KW-1133">Transmembrane helix</keyword>
<keyword evidence="4" id="KW-1185">Reference proteome</keyword>
<dbReference type="GO" id="GO:0008237">
    <property type="term" value="F:metallopeptidase activity"/>
    <property type="evidence" value="ECO:0007669"/>
    <property type="project" value="UniProtKB-KW"/>
</dbReference>
<feature type="transmembrane region" description="Helical" evidence="1">
    <location>
        <begin position="115"/>
        <end position="140"/>
    </location>
</feature>
<dbReference type="PANTHER" id="PTHR43592:SF15">
    <property type="entry name" value="CAAX AMINO TERMINAL PROTEASE FAMILY PROTEIN"/>
    <property type="match status" value="1"/>
</dbReference>
<keyword evidence="3" id="KW-0482">Metalloprotease</keyword>
<keyword evidence="1" id="KW-0472">Membrane</keyword>
<dbReference type="PANTHER" id="PTHR43592">
    <property type="entry name" value="CAAX AMINO TERMINAL PROTEASE"/>
    <property type="match status" value="1"/>
</dbReference>
<feature type="domain" description="CAAX prenyl protease 2/Lysostaphin resistance protein A-like" evidence="2">
    <location>
        <begin position="161"/>
        <end position="248"/>
    </location>
</feature>
<keyword evidence="3" id="KW-0645">Protease</keyword>
<evidence type="ECO:0000256" key="1">
    <source>
        <dbReference type="SAM" id="Phobius"/>
    </source>
</evidence>
<accession>A0ABR7ISV8</accession>